<dbReference type="RefSeq" id="XP_040625562.1">
    <property type="nucleotide sequence ID" value="XM_040770585.1"/>
</dbReference>
<keyword evidence="6" id="KW-0408">Iron</keyword>
<reference evidence="9 10" key="1">
    <citation type="journal article" date="2012" name="Science">
        <title>The Paleozoic origin of enzymatic lignin decomposition reconstructed from 31 fungal genomes.</title>
        <authorList>
            <person name="Floudas D."/>
            <person name="Binder M."/>
            <person name="Riley R."/>
            <person name="Barry K."/>
            <person name="Blanchette R.A."/>
            <person name="Henrissat B."/>
            <person name="Martinez A.T."/>
            <person name="Otillar R."/>
            <person name="Spatafora J.W."/>
            <person name="Yadav J.S."/>
            <person name="Aerts A."/>
            <person name="Benoit I."/>
            <person name="Boyd A."/>
            <person name="Carlson A."/>
            <person name="Copeland A."/>
            <person name="Coutinho P.M."/>
            <person name="de Vries R.P."/>
            <person name="Ferreira P."/>
            <person name="Findley K."/>
            <person name="Foster B."/>
            <person name="Gaskell J."/>
            <person name="Glotzer D."/>
            <person name="Gorecki P."/>
            <person name="Heitman J."/>
            <person name="Hesse C."/>
            <person name="Hori C."/>
            <person name="Igarashi K."/>
            <person name="Jurgens J.A."/>
            <person name="Kallen N."/>
            <person name="Kersten P."/>
            <person name="Kohler A."/>
            <person name="Kuees U."/>
            <person name="Kumar T.K.A."/>
            <person name="Kuo A."/>
            <person name="LaButti K."/>
            <person name="Larrondo L.F."/>
            <person name="Lindquist E."/>
            <person name="Ling A."/>
            <person name="Lombard V."/>
            <person name="Lucas S."/>
            <person name="Lundell T."/>
            <person name="Martin R."/>
            <person name="McLaughlin D.J."/>
            <person name="Morgenstern I."/>
            <person name="Morin E."/>
            <person name="Murat C."/>
            <person name="Nagy L.G."/>
            <person name="Nolan M."/>
            <person name="Ohm R.A."/>
            <person name="Patyshakuliyeva A."/>
            <person name="Rokas A."/>
            <person name="Ruiz-Duenas F.J."/>
            <person name="Sabat G."/>
            <person name="Salamov A."/>
            <person name="Samejima M."/>
            <person name="Schmutz J."/>
            <person name="Slot J.C."/>
            <person name="St John F."/>
            <person name="Stenlid J."/>
            <person name="Sun H."/>
            <person name="Sun S."/>
            <person name="Syed K."/>
            <person name="Tsang A."/>
            <person name="Wiebenga A."/>
            <person name="Young D."/>
            <person name="Pisabarro A."/>
            <person name="Eastwood D.C."/>
            <person name="Martin F."/>
            <person name="Cullen D."/>
            <person name="Grigoriev I.V."/>
            <person name="Hibbett D.S."/>
        </authorList>
    </citation>
    <scope>NUCLEOTIDE SEQUENCE [LARGE SCALE GENOMIC DNA]</scope>
    <source>
        <strain evidence="9 10">DJM-731 SS1</strain>
    </source>
</reference>
<keyword evidence="7" id="KW-0503">Monooxygenase</keyword>
<evidence type="ECO:0000256" key="7">
    <source>
        <dbReference type="ARBA" id="ARBA00023033"/>
    </source>
</evidence>
<dbReference type="Gene3D" id="1.10.630.10">
    <property type="entry name" value="Cytochrome P450"/>
    <property type="match status" value="1"/>
</dbReference>
<evidence type="ECO:0000256" key="3">
    <source>
        <dbReference type="ARBA" id="ARBA00010617"/>
    </source>
</evidence>
<dbReference type="AlphaFoldDB" id="M5FTF8"/>
<evidence type="ECO:0000313" key="10">
    <source>
        <dbReference type="Proteomes" id="UP000030653"/>
    </source>
</evidence>
<dbReference type="GeneID" id="63685647"/>
<keyword evidence="4" id="KW-0479">Metal-binding</keyword>
<keyword evidence="8" id="KW-0812">Transmembrane</keyword>
<evidence type="ECO:0000256" key="8">
    <source>
        <dbReference type="SAM" id="Phobius"/>
    </source>
</evidence>
<evidence type="ECO:0000313" key="9">
    <source>
        <dbReference type="EMBL" id="EJT98664.1"/>
    </source>
</evidence>
<proteinExistence type="inferred from homology"/>
<dbReference type="InterPro" id="IPR036396">
    <property type="entry name" value="Cyt_P450_sf"/>
</dbReference>
<dbReference type="PANTHER" id="PTHR24305">
    <property type="entry name" value="CYTOCHROME P450"/>
    <property type="match status" value="1"/>
</dbReference>
<dbReference type="GO" id="GO:0016705">
    <property type="term" value="F:oxidoreductase activity, acting on paired donors, with incorporation or reduction of molecular oxygen"/>
    <property type="evidence" value="ECO:0007669"/>
    <property type="project" value="InterPro"/>
</dbReference>
<dbReference type="GO" id="GO:0004497">
    <property type="term" value="F:monooxygenase activity"/>
    <property type="evidence" value="ECO:0007669"/>
    <property type="project" value="UniProtKB-KW"/>
</dbReference>
<dbReference type="InterPro" id="IPR001128">
    <property type="entry name" value="Cyt_P450"/>
</dbReference>
<keyword evidence="8" id="KW-0472">Membrane</keyword>
<dbReference type="HOGENOM" id="CLU_918354_0_0_1"/>
<sequence length="303" mass="33886">MISLPFGLSWPVVILGLVVLYAIERAIAYYKALRDVSFLPGLTFPASMYSIPGSLLLSNEWNFGLTFNWRWRDRFYKLSPIEMTRQIGLFVGRPMMYTNSPEVVKQILAYKAPWDKLRESVQSVSPLGPNVFATTRHEWPRHRKAVSPGFHGQFGRMSEVTAVTSKFALYLIAKCGFGTRLSWNEDVGERVGGHVPSRVLRGHQWLCDPIVLLAQLVIPLRRLYDASKALEGILQGIIDKRRTEGFGDTSQDKDIFSLLLAANELEKGSKGALSDPELISNVFLLLLAGHETTSKAFAATLGD</sequence>
<comment type="cofactor">
    <cofactor evidence="1">
        <name>heme</name>
        <dbReference type="ChEBI" id="CHEBI:30413"/>
    </cofactor>
</comment>
<comment type="pathway">
    <text evidence="2">Secondary metabolite biosynthesis.</text>
</comment>
<feature type="transmembrane region" description="Helical" evidence="8">
    <location>
        <begin position="6"/>
        <end position="23"/>
    </location>
</feature>
<keyword evidence="8" id="KW-1133">Transmembrane helix</keyword>
<evidence type="ECO:0000256" key="5">
    <source>
        <dbReference type="ARBA" id="ARBA00023002"/>
    </source>
</evidence>
<keyword evidence="10" id="KW-1185">Reference proteome</keyword>
<evidence type="ECO:0000256" key="2">
    <source>
        <dbReference type="ARBA" id="ARBA00005179"/>
    </source>
</evidence>
<dbReference type="EMBL" id="JH795872">
    <property type="protein sequence ID" value="EJT98664.1"/>
    <property type="molecule type" value="Genomic_DNA"/>
</dbReference>
<keyword evidence="5" id="KW-0560">Oxidoreductase</keyword>
<keyword evidence="4" id="KW-0349">Heme</keyword>
<evidence type="ECO:0000256" key="4">
    <source>
        <dbReference type="ARBA" id="ARBA00022617"/>
    </source>
</evidence>
<protein>
    <submittedName>
        <fullName evidence="9">Cytochrome P450</fullName>
    </submittedName>
</protein>
<dbReference type="PANTHER" id="PTHR24305:SF166">
    <property type="entry name" value="CYTOCHROME P450 12A4, MITOCHONDRIAL-RELATED"/>
    <property type="match status" value="1"/>
</dbReference>
<dbReference type="GO" id="GO:0005506">
    <property type="term" value="F:iron ion binding"/>
    <property type="evidence" value="ECO:0007669"/>
    <property type="project" value="InterPro"/>
</dbReference>
<evidence type="ECO:0000256" key="1">
    <source>
        <dbReference type="ARBA" id="ARBA00001971"/>
    </source>
</evidence>
<accession>M5FTF8</accession>
<organism evidence="9 10">
    <name type="scientific">Dacryopinax primogenitus (strain DJM 731)</name>
    <name type="common">Brown rot fungus</name>
    <dbReference type="NCBI Taxonomy" id="1858805"/>
    <lineage>
        <taxon>Eukaryota</taxon>
        <taxon>Fungi</taxon>
        <taxon>Dikarya</taxon>
        <taxon>Basidiomycota</taxon>
        <taxon>Agaricomycotina</taxon>
        <taxon>Dacrymycetes</taxon>
        <taxon>Dacrymycetales</taxon>
        <taxon>Dacrymycetaceae</taxon>
        <taxon>Dacryopinax</taxon>
    </lineage>
</organism>
<comment type="similarity">
    <text evidence="3">Belongs to the cytochrome P450 family.</text>
</comment>
<dbReference type="GO" id="GO:0020037">
    <property type="term" value="F:heme binding"/>
    <property type="evidence" value="ECO:0007669"/>
    <property type="project" value="InterPro"/>
</dbReference>
<dbReference type="SUPFAM" id="SSF48264">
    <property type="entry name" value="Cytochrome P450"/>
    <property type="match status" value="1"/>
</dbReference>
<name>M5FTF8_DACPD</name>
<dbReference type="InterPro" id="IPR050121">
    <property type="entry name" value="Cytochrome_P450_monoxygenase"/>
</dbReference>
<dbReference type="STRING" id="1858805.M5FTF8"/>
<dbReference type="Proteomes" id="UP000030653">
    <property type="component" value="Unassembled WGS sequence"/>
</dbReference>
<gene>
    <name evidence="9" type="ORF">DACRYDRAFT_118473</name>
</gene>
<dbReference type="Pfam" id="PF00067">
    <property type="entry name" value="p450"/>
    <property type="match status" value="1"/>
</dbReference>
<dbReference type="OrthoDB" id="1470350at2759"/>
<evidence type="ECO:0000256" key="6">
    <source>
        <dbReference type="ARBA" id="ARBA00023004"/>
    </source>
</evidence>